<gene>
    <name evidence="2" type="ORF">NDU88_005938</name>
</gene>
<feature type="compositionally biased region" description="Polar residues" evidence="1">
    <location>
        <begin position="1"/>
        <end position="26"/>
    </location>
</feature>
<dbReference type="AlphaFoldDB" id="A0AAV7UJG5"/>
<evidence type="ECO:0000256" key="1">
    <source>
        <dbReference type="SAM" id="MobiDB-lite"/>
    </source>
</evidence>
<sequence length="83" mass="8473">MSVVITSRSIPSQRGITHTRRTSSFTGPLRQGAETGDGHRPSVGTSPGRVLGSLPLGATPCDALLLAGVYALATTLLRALGST</sequence>
<organism evidence="2 3">
    <name type="scientific">Pleurodeles waltl</name>
    <name type="common">Iberian ribbed newt</name>
    <dbReference type="NCBI Taxonomy" id="8319"/>
    <lineage>
        <taxon>Eukaryota</taxon>
        <taxon>Metazoa</taxon>
        <taxon>Chordata</taxon>
        <taxon>Craniata</taxon>
        <taxon>Vertebrata</taxon>
        <taxon>Euteleostomi</taxon>
        <taxon>Amphibia</taxon>
        <taxon>Batrachia</taxon>
        <taxon>Caudata</taxon>
        <taxon>Salamandroidea</taxon>
        <taxon>Salamandridae</taxon>
        <taxon>Pleurodelinae</taxon>
        <taxon>Pleurodeles</taxon>
    </lineage>
</organism>
<dbReference type="Proteomes" id="UP001066276">
    <property type="component" value="Chromosome 3_1"/>
</dbReference>
<accession>A0AAV7UJG5</accession>
<evidence type="ECO:0000313" key="2">
    <source>
        <dbReference type="EMBL" id="KAJ1189187.1"/>
    </source>
</evidence>
<protein>
    <submittedName>
        <fullName evidence="2">Uncharacterized protein</fullName>
    </submittedName>
</protein>
<proteinExistence type="predicted"/>
<dbReference type="EMBL" id="JANPWB010000005">
    <property type="protein sequence ID" value="KAJ1189187.1"/>
    <property type="molecule type" value="Genomic_DNA"/>
</dbReference>
<name>A0AAV7UJG5_PLEWA</name>
<comment type="caution">
    <text evidence="2">The sequence shown here is derived from an EMBL/GenBank/DDBJ whole genome shotgun (WGS) entry which is preliminary data.</text>
</comment>
<evidence type="ECO:0000313" key="3">
    <source>
        <dbReference type="Proteomes" id="UP001066276"/>
    </source>
</evidence>
<reference evidence="2" key="1">
    <citation type="journal article" date="2022" name="bioRxiv">
        <title>Sequencing and chromosome-scale assembly of the giantPleurodeles waltlgenome.</title>
        <authorList>
            <person name="Brown T."/>
            <person name="Elewa A."/>
            <person name="Iarovenko S."/>
            <person name="Subramanian E."/>
            <person name="Araus A.J."/>
            <person name="Petzold A."/>
            <person name="Susuki M."/>
            <person name="Suzuki K.-i.T."/>
            <person name="Hayashi T."/>
            <person name="Toyoda A."/>
            <person name="Oliveira C."/>
            <person name="Osipova E."/>
            <person name="Leigh N.D."/>
            <person name="Simon A."/>
            <person name="Yun M.H."/>
        </authorList>
    </citation>
    <scope>NUCLEOTIDE SEQUENCE</scope>
    <source>
        <strain evidence="2">20211129_DDA</strain>
        <tissue evidence="2">Liver</tissue>
    </source>
</reference>
<keyword evidence="3" id="KW-1185">Reference proteome</keyword>
<feature type="region of interest" description="Disordered" evidence="1">
    <location>
        <begin position="1"/>
        <end position="51"/>
    </location>
</feature>